<evidence type="ECO:0000256" key="11">
    <source>
        <dbReference type="ARBA" id="ARBA00076856"/>
    </source>
</evidence>
<evidence type="ECO:0000313" key="20">
    <source>
        <dbReference type="Proteomes" id="UP001623348"/>
    </source>
</evidence>
<dbReference type="PROSITE" id="PS00518">
    <property type="entry name" value="ZF_RING_1"/>
    <property type="match status" value="1"/>
</dbReference>
<dbReference type="PROSITE" id="PS50089">
    <property type="entry name" value="ZF_RING_2"/>
    <property type="match status" value="1"/>
</dbReference>
<keyword evidence="6" id="KW-0833">Ubl conjugation pathway</keyword>
<evidence type="ECO:0000256" key="17">
    <source>
        <dbReference type="SAM" id="MobiDB-lite"/>
    </source>
</evidence>
<dbReference type="CDD" id="cd23130">
    <property type="entry name" value="RING-HC_EHV1-like"/>
    <property type="match status" value="1"/>
</dbReference>
<sequence>MATKLDNCCPICLGSWEEASYVTPCLHQFCYPCILRWAESKPECPLCKRRILSIMHSVQAGDDFEEHVITPFVASSVVCRQAGGAPGRPAAHSLCRLAATQPQPVGLAPRAPLGGLQPNTWASLFWDHPALLQPLLTWVRQLLGQIFGNRHLRTATAEGLVLSLLVLFGLEEDLLVQLLRASLQNHTSTFVHQLIGIAVQRCSGEAHRLLGLEDGHAARGQEGCPVAAPGPAAFRGGSPMPGPAPSVSPEGTNEDNLPSTSAAALRGGPGSPPSAPVSIPWEQEEPQEEPEEAMAHASASHRGRERSPGEPRRPPKRRAGSPEASSPTKKRLPHQRQQNDTTSAAETRAHASFQGLLSL</sequence>
<evidence type="ECO:0000259" key="18">
    <source>
        <dbReference type="PROSITE" id="PS50089"/>
    </source>
</evidence>
<protein>
    <recommendedName>
        <fullName evidence="10">E3 ubiquitin-protein ligase Topors</fullName>
        <ecNumber evidence="2">2.3.2.27</ecNumber>
    </recommendedName>
    <alternativeName>
        <fullName evidence="11">RING-type E3 ubiquitin transferase Topors</fullName>
    </alternativeName>
    <alternativeName>
        <fullName evidence="13">SUMO1-protein E3 ligase Topors</fullName>
    </alternativeName>
    <alternativeName>
        <fullName evidence="12">Topoisomerase I-binding RING finger protein</fullName>
    </alternativeName>
    <alternativeName>
        <fullName evidence="14">Topoisomerase I-binding arginine/serine-rich protein</fullName>
    </alternativeName>
    <alternativeName>
        <fullName evidence="15">Tumor suppressor p53-binding protein 3</fullName>
    </alternativeName>
</protein>
<keyword evidence="4" id="KW-0479">Metal-binding</keyword>
<feature type="compositionally biased region" description="Polar residues" evidence="17">
    <location>
        <begin position="249"/>
        <end position="260"/>
    </location>
</feature>
<comment type="catalytic activity">
    <reaction evidence="1">
        <text>S-ubiquitinyl-[E2 ubiquitin-conjugating enzyme]-L-cysteine + [acceptor protein]-L-lysine = [E2 ubiquitin-conjugating enzyme]-L-cysteine + N(6)-ubiquitinyl-[acceptor protein]-L-lysine.</text>
        <dbReference type="EC" id="2.3.2.27"/>
    </reaction>
</comment>
<dbReference type="Proteomes" id="UP001623348">
    <property type="component" value="Unassembled WGS sequence"/>
</dbReference>
<feature type="compositionally biased region" description="Acidic residues" evidence="17">
    <location>
        <begin position="282"/>
        <end position="292"/>
    </location>
</feature>
<evidence type="ECO:0000256" key="4">
    <source>
        <dbReference type="ARBA" id="ARBA00022723"/>
    </source>
</evidence>
<keyword evidence="9" id="KW-0804">Transcription</keyword>
<evidence type="ECO:0000256" key="12">
    <source>
        <dbReference type="ARBA" id="ARBA00076940"/>
    </source>
</evidence>
<dbReference type="PANTHER" id="PTHR46077">
    <property type="entry name" value="E3 UBIQUITIN-PROTEIN LIGASE TOPORS"/>
    <property type="match status" value="1"/>
</dbReference>
<dbReference type="InterPro" id="IPR001841">
    <property type="entry name" value="Znf_RING"/>
</dbReference>
<evidence type="ECO:0000313" key="19">
    <source>
        <dbReference type="EMBL" id="GAB0204404.1"/>
    </source>
</evidence>
<evidence type="ECO:0000256" key="9">
    <source>
        <dbReference type="ARBA" id="ARBA00023163"/>
    </source>
</evidence>
<evidence type="ECO:0000256" key="14">
    <source>
        <dbReference type="ARBA" id="ARBA00079184"/>
    </source>
</evidence>
<keyword evidence="8" id="KW-0805">Transcription regulation</keyword>
<keyword evidence="3" id="KW-0808">Transferase</keyword>
<evidence type="ECO:0000256" key="8">
    <source>
        <dbReference type="ARBA" id="ARBA00023015"/>
    </source>
</evidence>
<evidence type="ECO:0000256" key="10">
    <source>
        <dbReference type="ARBA" id="ARBA00071236"/>
    </source>
</evidence>
<evidence type="ECO:0000256" key="6">
    <source>
        <dbReference type="ARBA" id="ARBA00022786"/>
    </source>
</evidence>
<evidence type="ECO:0000256" key="13">
    <source>
        <dbReference type="ARBA" id="ARBA00079040"/>
    </source>
</evidence>
<dbReference type="EC" id="2.3.2.27" evidence="2"/>
<dbReference type="EMBL" id="BAAFJT010000040">
    <property type="protein sequence ID" value="GAB0204404.1"/>
    <property type="molecule type" value="Genomic_DNA"/>
</dbReference>
<comment type="caution">
    <text evidence="19">The sequence shown here is derived from an EMBL/GenBank/DDBJ whole genome shotgun (WGS) entry which is preliminary data.</text>
</comment>
<gene>
    <name evidence="19" type="ORF">GRJ2_002906000</name>
</gene>
<dbReference type="Pfam" id="PF13923">
    <property type="entry name" value="zf-C3HC4_2"/>
    <property type="match status" value="1"/>
</dbReference>
<proteinExistence type="predicted"/>
<feature type="domain" description="RING-type" evidence="18">
    <location>
        <begin position="9"/>
        <end position="48"/>
    </location>
</feature>
<accession>A0ABC9Y2Z4</accession>
<keyword evidence="7" id="KW-0862">Zinc</keyword>
<dbReference type="InterPro" id="IPR017907">
    <property type="entry name" value="Znf_RING_CS"/>
</dbReference>
<reference evidence="19 20" key="1">
    <citation type="submission" date="2024-06" db="EMBL/GenBank/DDBJ databases">
        <title>The draft genome of Grus japonensis, version 3.</title>
        <authorList>
            <person name="Nabeshima K."/>
            <person name="Suzuki S."/>
            <person name="Onuma M."/>
        </authorList>
    </citation>
    <scope>NUCLEOTIDE SEQUENCE [LARGE SCALE GENOMIC DNA]</scope>
    <source>
        <strain evidence="19 20">451A</strain>
    </source>
</reference>
<evidence type="ECO:0000256" key="3">
    <source>
        <dbReference type="ARBA" id="ARBA00022679"/>
    </source>
</evidence>
<dbReference type="InterPro" id="IPR013083">
    <property type="entry name" value="Znf_RING/FYVE/PHD"/>
</dbReference>
<evidence type="ECO:0000256" key="5">
    <source>
        <dbReference type="ARBA" id="ARBA00022771"/>
    </source>
</evidence>
<dbReference type="SMART" id="SM00184">
    <property type="entry name" value="RING"/>
    <property type="match status" value="1"/>
</dbReference>
<evidence type="ECO:0000256" key="2">
    <source>
        <dbReference type="ARBA" id="ARBA00012483"/>
    </source>
</evidence>
<feature type="region of interest" description="Disordered" evidence="17">
    <location>
        <begin position="221"/>
        <end position="359"/>
    </location>
</feature>
<dbReference type="GO" id="GO:0008270">
    <property type="term" value="F:zinc ion binding"/>
    <property type="evidence" value="ECO:0007669"/>
    <property type="project" value="UniProtKB-KW"/>
</dbReference>
<evidence type="ECO:0000256" key="15">
    <source>
        <dbReference type="ARBA" id="ARBA00082108"/>
    </source>
</evidence>
<keyword evidence="5 16" id="KW-0863">Zinc-finger</keyword>
<dbReference type="GO" id="GO:0008630">
    <property type="term" value="P:intrinsic apoptotic signaling pathway in response to DNA damage"/>
    <property type="evidence" value="ECO:0007669"/>
    <property type="project" value="UniProtKB-ARBA"/>
</dbReference>
<organism evidence="19 20">
    <name type="scientific">Grus japonensis</name>
    <name type="common">Japanese crane</name>
    <name type="synonym">Red-crowned crane</name>
    <dbReference type="NCBI Taxonomy" id="30415"/>
    <lineage>
        <taxon>Eukaryota</taxon>
        <taxon>Metazoa</taxon>
        <taxon>Chordata</taxon>
        <taxon>Craniata</taxon>
        <taxon>Vertebrata</taxon>
        <taxon>Euteleostomi</taxon>
        <taxon>Archelosauria</taxon>
        <taxon>Archosauria</taxon>
        <taxon>Dinosauria</taxon>
        <taxon>Saurischia</taxon>
        <taxon>Theropoda</taxon>
        <taxon>Coelurosauria</taxon>
        <taxon>Aves</taxon>
        <taxon>Neognathae</taxon>
        <taxon>Neoaves</taxon>
        <taxon>Gruiformes</taxon>
        <taxon>Gruidae</taxon>
        <taxon>Grus</taxon>
    </lineage>
</organism>
<dbReference type="AlphaFoldDB" id="A0ABC9Y2Z4"/>
<dbReference type="FunFam" id="3.30.40.10:FF:000136">
    <property type="entry name" value="E3 ubiquitin-protein ligase Topors"/>
    <property type="match status" value="1"/>
</dbReference>
<keyword evidence="20" id="KW-1185">Reference proteome</keyword>
<name>A0ABC9Y2Z4_GRUJA</name>
<dbReference type="SUPFAM" id="SSF57850">
    <property type="entry name" value="RING/U-box"/>
    <property type="match status" value="1"/>
</dbReference>
<evidence type="ECO:0000256" key="1">
    <source>
        <dbReference type="ARBA" id="ARBA00000900"/>
    </source>
</evidence>
<evidence type="ECO:0000256" key="7">
    <source>
        <dbReference type="ARBA" id="ARBA00022833"/>
    </source>
</evidence>
<evidence type="ECO:0000256" key="16">
    <source>
        <dbReference type="PROSITE-ProRule" id="PRU00175"/>
    </source>
</evidence>
<feature type="compositionally biased region" description="Polar residues" evidence="17">
    <location>
        <begin position="335"/>
        <end position="345"/>
    </location>
</feature>
<dbReference type="PANTHER" id="PTHR46077:SF1">
    <property type="entry name" value="TOP1 BINDING ARGININE_SERINE RICH PROTEIN, E3 UBIQUITIN LIGASE"/>
    <property type="match status" value="1"/>
</dbReference>
<dbReference type="GO" id="GO:0061630">
    <property type="term" value="F:ubiquitin protein ligase activity"/>
    <property type="evidence" value="ECO:0007669"/>
    <property type="project" value="UniProtKB-EC"/>
</dbReference>
<dbReference type="GO" id="GO:0032391">
    <property type="term" value="C:photoreceptor connecting cilium"/>
    <property type="evidence" value="ECO:0007669"/>
    <property type="project" value="UniProtKB-ARBA"/>
</dbReference>
<dbReference type="Gene3D" id="3.30.40.10">
    <property type="entry name" value="Zinc/RING finger domain, C3HC4 (zinc finger)"/>
    <property type="match status" value="1"/>
</dbReference>